<dbReference type="RefSeq" id="WP_230671658.1">
    <property type="nucleotide sequence ID" value="NZ_JAJNAY010000002.1"/>
</dbReference>
<reference evidence="1" key="1">
    <citation type="submission" date="2021-11" db="EMBL/GenBank/DDBJ databases">
        <title>Description of novel Chryseobacterium species.</title>
        <authorList>
            <person name="Saticioglu I.B."/>
            <person name="Ay H."/>
            <person name="Altun S."/>
            <person name="Duman M."/>
        </authorList>
    </citation>
    <scope>NUCLEOTIDE SEQUENCE</scope>
    <source>
        <strain evidence="1">C-17</strain>
    </source>
</reference>
<dbReference type="EMBL" id="JAJNAY010000002">
    <property type="protein sequence ID" value="MCD1118630.1"/>
    <property type="molecule type" value="Genomic_DNA"/>
</dbReference>
<comment type="caution">
    <text evidence="1">The sequence shown here is derived from an EMBL/GenBank/DDBJ whole genome shotgun (WGS) entry which is preliminary data.</text>
</comment>
<keyword evidence="2" id="KW-1185">Reference proteome</keyword>
<dbReference type="Proteomes" id="UP001108025">
    <property type="component" value="Unassembled WGS sequence"/>
</dbReference>
<dbReference type="AlphaFoldDB" id="A0A9Q3V7M1"/>
<protein>
    <submittedName>
        <fullName evidence="1">Uncharacterized protein</fullName>
    </submittedName>
</protein>
<evidence type="ECO:0000313" key="2">
    <source>
        <dbReference type="Proteomes" id="UP001108025"/>
    </source>
</evidence>
<sequence>MHTTNYIKQYKIFSEKDLSEIIDDNASIEIYASNTTFDFEVIEGDLLLRGRGCTFPNLISIEGNLSVDAENGEFPKLEKVGGNLTLHCTAILNQLEKVEGNFKCIVDFNFKNPITISGNLSVKNALVTVCNKALTKIKTVIPVNHQYEVESLSEKGIFNIDIFGDDIIIPHHEIQGEVNIYGKNISFPNLEFIHGLLKIESRDELEAQFSHDFPVLKKMKGNLKLIKTKLSFPQLKEINGVIDLNISSYAVFQAMEKSGNIIIKHNCGAKLSELKEINGSFNNYGFETCYLDKLEKVKNRFCVFKTNSPNLTEVGDLLMNMGAVYDFRHLKRINGKVLYSHETNFNTLEYLGKWGDERVKSNYKDYTFPSLKEIEHYLYDKNEGFEYKAKNIYFKVNDNLYVTKNKFIICKLPFYEIFHFPSYPISKLVSVLKLRHHHFGNFITHEYEREWERYETPFFTEILNKIEKLWDEVEPMKYEEFLF</sequence>
<accession>A0A9Q3V7M1</accession>
<organism evidence="1 2">
    <name type="scientific">Chryseobacterium turcicum</name>
    <dbReference type="NCBI Taxonomy" id="2898076"/>
    <lineage>
        <taxon>Bacteria</taxon>
        <taxon>Pseudomonadati</taxon>
        <taxon>Bacteroidota</taxon>
        <taxon>Flavobacteriia</taxon>
        <taxon>Flavobacteriales</taxon>
        <taxon>Weeksellaceae</taxon>
        <taxon>Chryseobacterium group</taxon>
        <taxon>Chryseobacterium</taxon>
    </lineage>
</organism>
<gene>
    <name evidence="1" type="ORF">LO744_17460</name>
</gene>
<evidence type="ECO:0000313" key="1">
    <source>
        <dbReference type="EMBL" id="MCD1118630.1"/>
    </source>
</evidence>
<proteinExistence type="predicted"/>
<name>A0A9Q3V7M1_9FLAO</name>